<dbReference type="RefSeq" id="WP_006330151.1">
    <property type="nucleotide sequence ID" value="NZ_BAHC01000030.1"/>
</dbReference>
<evidence type="ECO:0000313" key="1">
    <source>
        <dbReference type="EMBL" id="GAB88602.1"/>
    </source>
</evidence>
<dbReference type="InterPro" id="IPR009100">
    <property type="entry name" value="AcylCoA_DH/oxidase_NM_dom_sf"/>
</dbReference>
<dbReference type="Proteomes" id="UP000008363">
    <property type="component" value="Unassembled WGS sequence"/>
</dbReference>
<gene>
    <name evidence="1" type="ORF">GORHZ_030_00070</name>
</gene>
<organism evidence="1 2">
    <name type="scientific">Gordonia rhizosphera NBRC 16068</name>
    <dbReference type="NCBI Taxonomy" id="1108045"/>
    <lineage>
        <taxon>Bacteria</taxon>
        <taxon>Bacillati</taxon>
        <taxon>Actinomycetota</taxon>
        <taxon>Actinomycetes</taxon>
        <taxon>Mycobacteriales</taxon>
        <taxon>Gordoniaceae</taxon>
        <taxon>Gordonia</taxon>
    </lineage>
</organism>
<dbReference type="STRING" id="1108045.GORHZ_030_00070"/>
<accession>K6W8Q5</accession>
<evidence type="ECO:0008006" key="3">
    <source>
        <dbReference type="Google" id="ProtNLM"/>
    </source>
</evidence>
<protein>
    <recommendedName>
        <fullName evidence="3">Acyl-CoA dehydrogenase</fullName>
    </recommendedName>
</protein>
<dbReference type="InterPro" id="IPR046373">
    <property type="entry name" value="Acyl-CoA_Oxase/DH_mid-dom_sf"/>
</dbReference>
<sequence>MIINATELAFRIVNQGSLDVPLPGRGDTATRFRTLADFCHRDIAVGSLVEAHLDADAILEEIAGERVGPAQLWGVWAAQPSQTPVMATRNAGVWELTGAKHWCSGVVACSHALVTADVGDEHQLFAVDLRQAGVRAERGGWVATGMRATETGTALFDRAVARPVGEPGEYVNRPGFWHGGIGVAACWLGGARKVAGPLFAAVGERDDDLMLMHLGAVDALLAQGRALLEQAAVSIDAAPKDECAARRLAFRVRWGVEQIATAVIDRVARALGPEPLVGNRNHAQAVSDLSVYLRESDADRDLVTLGRLATPIPTEILR</sequence>
<keyword evidence="2" id="KW-1185">Reference proteome</keyword>
<dbReference type="GO" id="GO:0016627">
    <property type="term" value="F:oxidoreductase activity, acting on the CH-CH group of donors"/>
    <property type="evidence" value="ECO:0007669"/>
    <property type="project" value="InterPro"/>
</dbReference>
<dbReference type="Gene3D" id="2.40.110.10">
    <property type="entry name" value="Butyryl-CoA Dehydrogenase, subunit A, domain 2"/>
    <property type="match status" value="1"/>
</dbReference>
<reference evidence="1 2" key="1">
    <citation type="submission" date="2012-08" db="EMBL/GenBank/DDBJ databases">
        <title>Whole genome shotgun sequence of Gordonia rhizosphera NBRC 16068.</title>
        <authorList>
            <person name="Takarada H."/>
            <person name="Isaki S."/>
            <person name="Hosoyama A."/>
            <person name="Tsuchikane K."/>
            <person name="Katsumata H."/>
            <person name="Baba S."/>
            <person name="Ohji S."/>
            <person name="Yamazaki S."/>
            <person name="Fujita N."/>
        </authorList>
    </citation>
    <scope>NUCLEOTIDE SEQUENCE [LARGE SCALE GENOMIC DNA]</scope>
    <source>
        <strain evidence="1 2">NBRC 16068</strain>
    </source>
</reference>
<dbReference type="EMBL" id="BAHC01000030">
    <property type="protein sequence ID" value="GAB88602.1"/>
    <property type="molecule type" value="Genomic_DNA"/>
</dbReference>
<evidence type="ECO:0000313" key="2">
    <source>
        <dbReference type="Proteomes" id="UP000008363"/>
    </source>
</evidence>
<name>K6W8Q5_9ACTN</name>
<dbReference type="OrthoDB" id="107064at2"/>
<dbReference type="SUPFAM" id="SSF56645">
    <property type="entry name" value="Acyl-CoA dehydrogenase NM domain-like"/>
    <property type="match status" value="1"/>
</dbReference>
<dbReference type="eggNOG" id="COG1960">
    <property type="taxonomic scope" value="Bacteria"/>
</dbReference>
<comment type="caution">
    <text evidence="1">The sequence shown here is derived from an EMBL/GenBank/DDBJ whole genome shotgun (WGS) entry which is preliminary data.</text>
</comment>
<dbReference type="AlphaFoldDB" id="K6W8Q5"/>
<proteinExistence type="predicted"/>